<protein>
    <recommendedName>
        <fullName evidence="6 7">Diaminopimelate decarboxylase</fullName>
        <shortName evidence="6">DAP decarboxylase</shortName>
        <shortName evidence="6">DAPDC</shortName>
        <ecNumber evidence="6 7">4.1.1.20</ecNumber>
    </recommendedName>
</protein>
<evidence type="ECO:0000256" key="9">
    <source>
        <dbReference type="RuleBase" id="RU003738"/>
    </source>
</evidence>
<comment type="similarity">
    <text evidence="6">Belongs to the Orn/Lys/Arg decarboxylase class-II family. LysA subfamily.</text>
</comment>
<evidence type="ECO:0000256" key="1">
    <source>
        <dbReference type="ARBA" id="ARBA00001933"/>
    </source>
</evidence>
<dbReference type="PRINTS" id="PR01179">
    <property type="entry name" value="ODADCRBXLASE"/>
</dbReference>
<dbReference type="RefSeq" id="WP_142093464.1">
    <property type="nucleotide sequence ID" value="NZ_BAAAMD010000003.1"/>
</dbReference>
<feature type="binding site" evidence="6">
    <location>
        <position position="424"/>
    </location>
    <ligand>
        <name>substrate</name>
    </ligand>
</feature>
<dbReference type="PROSITE" id="PS00879">
    <property type="entry name" value="ODR_DC_2_2"/>
    <property type="match status" value="1"/>
</dbReference>
<evidence type="ECO:0000256" key="8">
    <source>
        <dbReference type="PIRSR" id="PIRSR600183-50"/>
    </source>
</evidence>
<feature type="binding site" evidence="6">
    <location>
        <position position="277"/>
    </location>
    <ligand>
        <name>pyridoxal 5'-phosphate</name>
        <dbReference type="ChEBI" id="CHEBI:597326"/>
    </ligand>
</feature>
<dbReference type="AlphaFoldDB" id="A0A542ZBB4"/>
<evidence type="ECO:0000256" key="5">
    <source>
        <dbReference type="ARBA" id="ARBA00023239"/>
    </source>
</evidence>
<organism evidence="11 12">
    <name type="scientific">Propioniferax innocua</name>
    <dbReference type="NCBI Taxonomy" id="1753"/>
    <lineage>
        <taxon>Bacteria</taxon>
        <taxon>Bacillati</taxon>
        <taxon>Actinomycetota</taxon>
        <taxon>Actinomycetes</taxon>
        <taxon>Propionibacteriales</taxon>
        <taxon>Propionibacteriaceae</taxon>
        <taxon>Propioniferax</taxon>
    </lineage>
</organism>
<dbReference type="SUPFAM" id="SSF51419">
    <property type="entry name" value="PLP-binding barrel"/>
    <property type="match status" value="1"/>
</dbReference>
<evidence type="ECO:0000256" key="4">
    <source>
        <dbReference type="ARBA" id="ARBA00023154"/>
    </source>
</evidence>
<dbReference type="PROSITE" id="PS00878">
    <property type="entry name" value="ODR_DC_2_1"/>
    <property type="match status" value="1"/>
</dbReference>
<dbReference type="GO" id="GO:0009089">
    <property type="term" value="P:lysine biosynthetic process via diaminopimelate"/>
    <property type="evidence" value="ECO:0007669"/>
    <property type="project" value="UniProtKB-UniRule"/>
</dbReference>
<comment type="function">
    <text evidence="6">Specifically catalyzes the decarboxylation of meso-diaminopimelate (meso-DAP) to L-lysine.</text>
</comment>
<reference evidence="11 12" key="1">
    <citation type="submission" date="2019-06" db="EMBL/GenBank/DDBJ databases">
        <title>Sequencing the genomes of 1000 actinobacteria strains.</title>
        <authorList>
            <person name="Klenk H.-P."/>
        </authorList>
    </citation>
    <scope>NUCLEOTIDE SEQUENCE [LARGE SCALE GENOMIC DNA]</scope>
    <source>
        <strain evidence="11 12">DSM 8251</strain>
    </source>
</reference>
<evidence type="ECO:0000256" key="2">
    <source>
        <dbReference type="ARBA" id="ARBA00022793"/>
    </source>
</evidence>
<feature type="binding site" evidence="6">
    <location>
        <position position="395"/>
    </location>
    <ligand>
        <name>substrate</name>
    </ligand>
</feature>
<name>A0A542ZBB4_9ACTN</name>
<feature type="binding site" evidence="6">
    <location>
        <position position="322"/>
    </location>
    <ligand>
        <name>substrate</name>
    </ligand>
</feature>
<feature type="binding site" evidence="6">
    <location>
        <position position="363"/>
    </location>
    <ligand>
        <name>substrate</name>
    </ligand>
</feature>
<dbReference type="PANTHER" id="PTHR43727:SF2">
    <property type="entry name" value="GROUP IV DECARBOXYLASE"/>
    <property type="match status" value="1"/>
</dbReference>
<keyword evidence="3 6" id="KW-0663">Pyridoxal phosphate</keyword>
<keyword evidence="5 6" id="KW-0456">Lyase</keyword>
<dbReference type="GO" id="GO:0030170">
    <property type="term" value="F:pyridoxal phosphate binding"/>
    <property type="evidence" value="ECO:0007669"/>
    <property type="project" value="UniProtKB-UniRule"/>
</dbReference>
<dbReference type="InterPro" id="IPR022644">
    <property type="entry name" value="De-COase2_N"/>
</dbReference>
<keyword evidence="12" id="KW-1185">Reference proteome</keyword>
<feature type="binding site" evidence="6">
    <location>
        <position position="367"/>
    </location>
    <ligand>
        <name>substrate</name>
    </ligand>
</feature>
<dbReference type="OrthoDB" id="9802241at2"/>
<evidence type="ECO:0000259" key="10">
    <source>
        <dbReference type="Pfam" id="PF02784"/>
    </source>
</evidence>
<dbReference type="InterPro" id="IPR022653">
    <property type="entry name" value="De-COase2_pyr-phos_BS"/>
</dbReference>
<evidence type="ECO:0000256" key="3">
    <source>
        <dbReference type="ARBA" id="ARBA00022898"/>
    </source>
</evidence>
<comment type="subunit">
    <text evidence="6">Homodimer.</text>
</comment>
<proteinExistence type="inferred from homology"/>
<evidence type="ECO:0000313" key="12">
    <source>
        <dbReference type="Proteomes" id="UP000316196"/>
    </source>
</evidence>
<evidence type="ECO:0000256" key="7">
    <source>
        <dbReference type="NCBIfam" id="TIGR01048"/>
    </source>
</evidence>
<comment type="caution">
    <text evidence="11">The sequence shown here is derived from an EMBL/GenBank/DDBJ whole genome shotgun (WGS) entry which is preliminary data.</text>
</comment>
<gene>
    <name evidence="6" type="primary">lysA</name>
    <name evidence="11" type="ORF">FB460_1435</name>
</gene>
<feature type="binding site" evidence="6">
    <location>
        <position position="424"/>
    </location>
    <ligand>
        <name>pyridoxal 5'-phosphate</name>
        <dbReference type="ChEBI" id="CHEBI:597326"/>
    </ligand>
</feature>
<keyword evidence="4 6" id="KW-0457">Lysine biosynthesis</keyword>
<dbReference type="Proteomes" id="UP000316196">
    <property type="component" value="Unassembled WGS sequence"/>
</dbReference>
<dbReference type="EMBL" id="VFOR01000002">
    <property type="protein sequence ID" value="TQL57602.1"/>
    <property type="molecule type" value="Genomic_DNA"/>
</dbReference>
<keyword evidence="2 6" id="KW-0210">Decarboxylase</keyword>
<comment type="cofactor">
    <cofactor evidence="1 6 8 9">
        <name>pyridoxal 5'-phosphate</name>
        <dbReference type="ChEBI" id="CHEBI:597326"/>
    </cofactor>
</comment>
<evidence type="ECO:0000313" key="11">
    <source>
        <dbReference type="EMBL" id="TQL57602.1"/>
    </source>
</evidence>
<dbReference type="SUPFAM" id="SSF50621">
    <property type="entry name" value="Alanine racemase C-terminal domain-like"/>
    <property type="match status" value="1"/>
</dbReference>
<dbReference type="Gene3D" id="3.20.20.10">
    <property type="entry name" value="Alanine racemase"/>
    <property type="match status" value="1"/>
</dbReference>
<dbReference type="PANTHER" id="PTHR43727">
    <property type="entry name" value="DIAMINOPIMELATE DECARBOXYLASE"/>
    <property type="match status" value="1"/>
</dbReference>
<feature type="domain" description="Orn/DAP/Arg decarboxylase 2 N-terminal" evidence="10">
    <location>
        <begin position="73"/>
        <end position="325"/>
    </location>
</feature>
<keyword evidence="6" id="KW-0028">Amino-acid biosynthesis</keyword>
<dbReference type="Gene3D" id="2.40.37.10">
    <property type="entry name" value="Lyase, Ornithine Decarboxylase, Chain A, domain 1"/>
    <property type="match status" value="1"/>
</dbReference>
<sequence length="479" mass="51332">MTHMHVAGSIHADAVTPAPKWLQRPDDVNAMVQMLWSSTACRNDDGVIEVGGVSVVEIADRIGTPAYVIDEVDFRERLAAFRDAFAGMKVYYAGKSFLCGAVVDWVADEGMYLDVCSHEELQLALAAGFDAARIGLHGNNKSEAELELAVTAGVGRVVVDSVTEIERLDRIAQEHRRTVPVLVRVTAGVEAHTHEYISTAHEDQKFGLAIGSGAALDGLLRCEQAAGIDLRGIHSHIGSQIFDASGFEVSGKRTLKLAKQVARLIGRELPEFDLGGGFGIAYTTMDSPMTPEALAEHLREIVEHECRALELTLPELSIEPGRAISGPAGMAVYRVGTVKPVALGDGIYRNYISVDGGMSDNIRPALYGADYSGTVGNRASTSEPALGRVVGRHCESGDILVRDEFFPSDITPGDLVVIPGSGAYSRAMASNYNHATRPPVVGVRDGQITTLVRRESIDDLFALDPVVSARRATTPDTDA</sequence>
<dbReference type="PRINTS" id="PR01181">
    <property type="entry name" value="DAPDCRBXLASE"/>
</dbReference>
<feature type="modified residue" description="N6-(pyridoxal phosphate)lysine" evidence="6 8">
    <location>
        <position position="95"/>
    </location>
</feature>
<dbReference type="InterPro" id="IPR002986">
    <property type="entry name" value="DAP_deCOOHase_LysA"/>
</dbReference>
<feature type="binding site" evidence="6">
    <location>
        <begin position="319"/>
        <end position="322"/>
    </location>
    <ligand>
        <name>pyridoxal 5'-phosphate</name>
        <dbReference type="ChEBI" id="CHEBI:597326"/>
    </ligand>
</feature>
<evidence type="ECO:0000256" key="6">
    <source>
        <dbReference type="HAMAP-Rule" id="MF_02120"/>
    </source>
</evidence>
<accession>A0A542ZBB4</accession>
<dbReference type="InterPro" id="IPR029066">
    <property type="entry name" value="PLP-binding_barrel"/>
</dbReference>
<dbReference type="NCBIfam" id="TIGR01048">
    <property type="entry name" value="lysA"/>
    <property type="match status" value="1"/>
</dbReference>
<comment type="pathway">
    <text evidence="6 9">Amino-acid biosynthesis; L-lysine biosynthesis via DAP pathway; L-lysine from DL-2,6-diaminopimelate: step 1/1.</text>
</comment>
<comment type="catalytic activity">
    <reaction evidence="6 9">
        <text>meso-2,6-diaminopimelate + H(+) = L-lysine + CO2</text>
        <dbReference type="Rhea" id="RHEA:15101"/>
        <dbReference type="ChEBI" id="CHEBI:15378"/>
        <dbReference type="ChEBI" id="CHEBI:16526"/>
        <dbReference type="ChEBI" id="CHEBI:32551"/>
        <dbReference type="ChEBI" id="CHEBI:57791"/>
        <dbReference type="EC" id="4.1.1.20"/>
    </reaction>
</comment>
<dbReference type="CDD" id="cd06828">
    <property type="entry name" value="PLPDE_III_DapDC"/>
    <property type="match status" value="1"/>
</dbReference>
<feature type="active site" description="Proton donor" evidence="8">
    <location>
        <position position="394"/>
    </location>
</feature>
<dbReference type="InterPro" id="IPR022657">
    <property type="entry name" value="De-COase2_CS"/>
</dbReference>
<dbReference type="InterPro" id="IPR009006">
    <property type="entry name" value="Ala_racemase/Decarboxylase_C"/>
</dbReference>
<dbReference type="FunFam" id="3.20.20.10:FF:000003">
    <property type="entry name" value="Diaminopimelate decarboxylase"/>
    <property type="match status" value="1"/>
</dbReference>
<dbReference type="InterPro" id="IPR000183">
    <property type="entry name" value="Orn/DAP/Arg_de-COase"/>
</dbReference>
<dbReference type="GO" id="GO:0008836">
    <property type="term" value="F:diaminopimelate decarboxylase activity"/>
    <property type="evidence" value="ECO:0007669"/>
    <property type="project" value="UniProtKB-UniRule"/>
</dbReference>
<dbReference type="HAMAP" id="MF_02120">
    <property type="entry name" value="LysA"/>
    <property type="match status" value="1"/>
</dbReference>
<dbReference type="Pfam" id="PF02784">
    <property type="entry name" value="Orn_Arg_deC_N"/>
    <property type="match status" value="1"/>
</dbReference>
<dbReference type="UniPathway" id="UPA00034">
    <property type="reaction ID" value="UER00027"/>
</dbReference>
<dbReference type="EC" id="4.1.1.20" evidence="6 7"/>